<dbReference type="EMBL" id="AP018203">
    <property type="protein sequence ID" value="BAY58668.1"/>
    <property type="molecule type" value="Genomic_DNA"/>
</dbReference>
<evidence type="ECO:0000313" key="5">
    <source>
        <dbReference type="Proteomes" id="UP000217895"/>
    </source>
</evidence>
<dbReference type="Gene3D" id="3.40.50.10140">
    <property type="entry name" value="Toll/interleukin-1 receptor homology (TIR) domain"/>
    <property type="match status" value="1"/>
</dbReference>
<proteinExistence type="predicted"/>
<evidence type="ECO:0000256" key="1">
    <source>
        <dbReference type="SAM" id="Coils"/>
    </source>
</evidence>
<keyword evidence="5" id="KW-1185">Reference proteome</keyword>
<name>A0A1Z4JPV0_LEPBY</name>
<sequence>MSETKDFFISYNRADKQWAEWIAWTLDEAGYSVLIQAWDFRPGGNFILDMQRAAADSKKTIAVLSESYLKSSFTQPEWAAAFAQDPQSLERKLIPVRVKECKPEGMLRSIVYIDLVGLGQEEGRQALLDGLKPTGKPAQKPKFPGEESPKQEAPKTVAYPSALSRVQQVVEKGLQKRLESLAADYEAVANQISYTNNAADQKRLERQLTEIAEKMEKVAAELDSLGK</sequence>
<evidence type="ECO:0000259" key="3">
    <source>
        <dbReference type="PROSITE" id="PS50104"/>
    </source>
</evidence>
<evidence type="ECO:0000313" key="4">
    <source>
        <dbReference type="EMBL" id="BAY58668.1"/>
    </source>
</evidence>
<feature type="coiled-coil region" evidence="1">
    <location>
        <begin position="171"/>
        <end position="221"/>
    </location>
</feature>
<dbReference type="PROSITE" id="PS50104">
    <property type="entry name" value="TIR"/>
    <property type="match status" value="1"/>
</dbReference>
<dbReference type="Pfam" id="PF19962">
    <property type="entry name" value="EAD9"/>
    <property type="match status" value="1"/>
</dbReference>
<dbReference type="GO" id="GO:0007165">
    <property type="term" value="P:signal transduction"/>
    <property type="evidence" value="ECO:0007669"/>
    <property type="project" value="InterPro"/>
</dbReference>
<dbReference type="SUPFAM" id="SSF52200">
    <property type="entry name" value="Toll/Interleukin receptor TIR domain"/>
    <property type="match status" value="1"/>
</dbReference>
<dbReference type="AlphaFoldDB" id="A0A1Z4JPV0"/>
<gene>
    <name evidence="4" type="ORF">NIES2135_55410</name>
</gene>
<dbReference type="Pfam" id="PF13676">
    <property type="entry name" value="TIR_2"/>
    <property type="match status" value="1"/>
</dbReference>
<protein>
    <recommendedName>
        <fullName evidence="3">TIR domain-containing protein</fullName>
    </recommendedName>
</protein>
<dbReference type="SMART" id="SM00255">
    <property type="entry name" value="TIR"/>
    <property type="match status" value="1"/>
</dbReference>
<accession>A0A1Z4JPV0</accession>
<organism evidence="4 5">
    <name type="scientific">Leptolyngbya boryana NIES-2135</name>
    <dbReference type="NCBI Taxonomy" id="1973484"/>
    <lineage>
        <taxon>Bacteria</taxon>
        <taxon>Bacillati</taxon>
        <taxon>Cyanobacteriota</taxon>
        <taxon>Cyanophyceae</taxon>
        <taxon>Leptolyngbyales</taxon>
        <taxon>Leptolyngbyaceae</taxon>
        <taxon>Leptolyngbya group</taxon>
        <taxon>Leptolyngbya</taxon>
    </lineage>
</organism>
<feature type="compositionally biased region" description="Basic and acidic residues" evidence="2">
    <location>
        <begin position="143"/>
        <end position="153"/>
    </location>
</feature>
<feature type="domain" description="TIR" evidence="3">
    <location>
        <begin position="3"/>
        <end position="127"/>
    </location>
</feature>
<dbReference type="Proteomes" id="UP000217895">
    <property type="component" value="Chromosome"/>
</dbReference>
<dbReference type="InterPro" id="IPR035897">
    <property type="entry name" value="Toll_tir_struct_dom_sf"/>
</dbReference>
<feature type="region of interest" description="Disordered" evidence="2">
    <location>
        <begin position="129"/>
        <end position="158"/>
    </location>
</feature>
<dbReference type="InterPro" id="IPR045438">
    <property type="entry name" value="EAD9"/>
</dbReference>
<keyword evidence="1" id="KW-0175">Coiled coil</keyword>
<reference evidence="4 5" key="1">
    <citation type="submission" date="2017-06" db="EMBL/GenBank/DDBJ databases">
        <title>Genome sequencing of cyanobaciteial culture collection at National Institute for Environmental Studies (NIES).</title>
        <authorList>
            <person name="Hirose Y."/>
            <person name="Shimura Y."/>
            <person name="Fujisawa T."/>
            <person name="Nakamura Y."/>
            <person name="Kawachi M."/>
        </authorList>
    </citation>
    <scope>NUCLEOTIDE SEQUENCE [LARGE SCALE GENOMIC DNA]</scope>
    <source>
        <strain evidence="4 5">NIES-2135</strain>
    </source>
</reference>
<evidence type="ECO:0000256" key="2">
    <source>
        <dbReference type="SAM" id="MobiDB-lite"/>
    </source>
</evidence>
<dbReference type="InterPro" id="IPR000157">
    <property type="entry name" value="TIR_dom"/>
</dbReference>